<evidence type="ECO:0000256" key="1">
    <source>
        <dbReference type="SAM" id="SignalP"/>
    </source>
</evidence>
<keyword evidence="3" id="KW-1185">Reference proteome</keyword>
<evidence type="ECO:0000313" key="3">
    <source>
        <dbReference type="Proteomes" id="UP000242287"/>
    </source>
</evidence>
<dbReference type="Proteomes" id="UP000242287">
    <property type="component" value="Unassembled WGS sequence"/>
</dbReference>
<sequence>MGHHFARLFTVLFCFLALPVKVFCCEGDCITGITNAYVGNFSVPVYSVISQIANEIVDKILLPTGYSLTNPPIDYLSPILSSYNKLAPSALEFAIFPNFFHGKCLLPVYGADGTVIDHTVPPGCPKPDCPVVCGTPGSMVHFFPKLRYIAFNATRQVLRELGAPGSESYKQVEEAILRDVRLDTCPSPLNRRALRFARRGFPCSGQEGELTKIQEALRRLFKRIGELLKSECGGLGEGRLRECSWEEGMKRLILSYP</sequence>
<dbReference type="AlphaFoldDB" id="A0A2A9NLY4"/>
<protein>
    <submittedName>
        <fullName evidence="2">Uncharacterized protein</fullName>
    </submittedName>
</protein>
<name>A0A2A9NLY4_9AGAR</name>
<organism evidence="2 3">
    <name type="scientific">Amanita thiersii Skay4041</name>
    <dbReference type="NCBI Taxonomy" id="703135"/>
    <lineage>
        <taxon>Eukaryota</taxon>
        <taxon>Fungi</taxon>
        <taxon>Dikarya</taxon>
        <taxon>Basidiomycota</taxon>
        <taxon>Agaricomycotina</taxon>
        <taxon>Agaricomycetes</taxon>
        <taxon>Agaricomycetidae</taxon>
        <taxon>Agaricales</taxon>
        <taxon>Pluteineae</taxon>
        <taxon>Amanitaceae</taxon>
        <taxon>Amanita</taxon>
    </lineage>
</organism>
<proteinExistence type="predicted"/>
<dbReference type="OrthoDB" id="3255642at2759"/>
<feature type="signal peptide" evidence="1">
    <location>
        <begin position="1"/>
        <end position="24"/>
    </location>
</feature>
<keyword evidence="1" id="KW-0732">Signal</keyword>
<accession>A0A2A9NLY4</accession>
<gene>
    <name evidence="2" type="ORF">AMATHDRAFT_86940</name>
</gene>
<feature type="chain" id="PRO_5012134394" evidence="1">
    <location>
        <begin position="25"/>
        <end position="257"/>
    </location>
</feature>
<evidence type="ECO:0000313" key="2">
    <source>
        <dbReference type="EMBL" id="PFH48712.1"/>
    </source>
</evidence>
<reference evidence="2 3" key="1">
    <citation type="submission" date="2014-02" db="EMBL/GenBank/DDBJ databases">
        <title>Transposable element dynamics among asymbiotic and ectomycorrhizal Amanita fungi.</title>
        <authorList>
            <consortium name="DOE Joint Genome Institute"/>
            <person name="Hess J."/>
            <person name="Skrede I."/>
            <person name="Wolfe B."/>
            <person name="LaButti K."/>
            <person name="Ohm R.A."/>
            <person name="Grigoriev I.V."/>
            <person name="Pringle A."/>
        </authorList>
    </citation>
    <scope>NUCLEOTIDE SEQUENCE [LARGE SCALE GENOMIC DNA]</scope>
    <source>
        <strain evidence="2 3">SKay4041</strain>
    </source>
</reference>
<dbReference type="EMBL" id="KZ302053">
    <property type="protein sequence ID" value="PFH48712.1"/>
    <property type="molecule type" value="Genomic_DNA"/>
</dbReference>